<accession>A0A165II73</accession>
<gene>
    <name evidence="2" type="ORF">L228DRAFT_58725</name>
</gene>
<keyword evidence="1" id="KW-0812">Transmembrane</keyword>
<evidence type="ECO:0008006" key="4">
    <source>
        <dbReference type="Google" id="ProtNLM"/>
    </source>
</evidence>
<name>A0A165II73_XYLHT</name>
<keyword evidence="1" id="KW-1133">Transmembrane helix</keyword>
<protein>
    <recommendedName>
        <fullName evidence="4">Transmembrane protein</fullName>
    </recommendedName>
</protein>
<organism evidence="2 3">
    <name type="scientific">Xylona heveae (strain CBS 132557 / TC161)</name>
    <dbReference type="NCBI Taxonomy" id="1328760"/>
    <lineage>
        <taxon>Eukaryota</taxon>
        <taxon>Fungi</taxon>
        <taxon>Dikarya</taxon>
        <taxon>Ascomycota</taxon>
        <taxon>Pezizomycotina</taxon>
        <taxon>Xylonomycetes</taxon>
        <taxon>Xylonales</taxon>
        <taxon>Xylonaceae</taxon>
        <taxon>Xylona</taxon>
    </lineage>
</organism>
<dbReference type="Proteomes" id="UP000076632">
    <property type="component" value="Unassembled WGS sequence"/>
</dbReference>
<keyword evidence="1" id="KW-0472">Membrane</keyword>
<feature type="transmembrane region" description="Helical" evidence="1">
    <location>
        <begin position="125"/>
        <end position="151"/>
    </location>
</feature>
<reference evidence="2 3" key="1">
    <citation type="journal article" date="2016" name="Fungal Biol.">
        <title>The genome of Xylona heveae provides a window into fungal endophytism.</title>
        <authorList>
            <person name="Gazis R."/>
            <person name="Kuo A."/>
            <person name="Riley R."/>
            <person name="LaButti K."/>
            <person name="Lipzen A."/>
            <person name="Lin J."/>
            <person name="Amirebrahimi M."/>
            <person name="Hesse C.N."/>
            <person name="Spatafora J.W."/>
            <person name="Henrissat B."/>
            <person name="Hainaut M."/>
            <person name="Grigoriev I.V."/>
            <person name="Hibbett D.S."/>
        </authorList>
    </citation>
    <scope>NUCLEOTIDE SEQUENCE [LARGE SCALE GENOMIC DNA]</scope>
    <source>
        <strain evidence="2 3">TC161</strain>
    </source>
</reference>
<keyword evidence="3" id="KW-1185">Reference proteome</keyword>
<dbReference type="GeneID" id="28901871"/>
<evidence type="ECO:0000313" key="3">
    <source>
        <dbReference type="Proteomes" id="UP000076632"/>
    </source>
</evidence>
<feature type="transmembrane region" description="Helical" evidence="1">
    <location>
        <begin position="82"/>
        <end position="105"/>
    </location>
</feature>
<dbReference type="RefSeq" id="XP_018190490.1">
    <property type="nucleotide sequence ID" value="XM_018336734.1"/>
</dbReference>
<dbReference type="InParanoid" id="A0A165II73"/>
<evidence type="ECO:0000313" key="2">
    <source>
        <dbReference type="EMBL" id="KZF24935.1"/>
    </source>
</evidence>
<dbReference type="EMBL" id="KV407455">
    <property type="protein sequence ID" value="KZF24935.1"/>
    <property type="molecule type" value="Genomic_DNA"/>
</dbReference>
<proteinExistence type="predicted"/>
<evidence type="ECO:0000256" key="1">
    <source>
        <dbReference type="SAM" id="Phobius"/>
    </source>
</evidence>
<sequence length="154" mass="17524">MRPRRESIAKQCHLGSGIGSVDLHVYSHPCKESGFLSAHGFFVVLFNTSPTQRPSNPRVLWACRWGCQTMPDVYSKVRVNGVFFSSLFLFCFVSRPIFLAFFSHLPVFISFQFCSLSPFSFSSSVFTISFLFFSFSGVDSLLTFLFIYLFVFPS</sequence>
<dbReference type="AlphaFoldDB" id="A0A165II73"/>